<dbReference type="RefSeq" id="WP_135028326.1">
    <property type="nucleotide sequence ID" value="NZ_BMLA01000001.1"/>
</dbReference>
<dbReference type="InterPro" id="IPR002543">
    <property type="entry name" value="FtsK_dom"/>
</dbReference>
<dbReference type="GO" id="GO:0003677">
    <property type="term" value="F:DNA binding"/>
    <property type="evidence" value="ECO:0007669"/>
    <property type="project" value="InterPro"/>
</dbReference>
<keyword evidence="4" id="KW-1133">Transmembrane helix</keyword>
<keyword evidence="2" id="KW-0067">ATP-binding</keyword>
<gene>
    <name evidence="5" type="ORF">BJ976_001443</name>
</gene>
<accession>A0A4Y8X4B8</accession>
<evidence type="ECO:0000256" key="2">
    <source>
        <dbReference type="ARBA" id="ARBA00022840"/>
    </source>
</evidence>
<reference evidence="5 6" key="1">
    <citation type="submission" date="2020-08" db="EMBL/GenBank/DDBJ databases">
        <title>Sequencing the genomes of 1000 actinobacteria strains.</title>
        <authorList>
            <person name="Klenk H.-P."/>
        </authorList>
    </citation>
    <scope>NUCLEOTIDE SEQUENCE [LARGE SCALE GENOMIC DNA]</scope>
    <source>
        <strain evidence="5 6">DSM 19079</strain>
    </source>
</reference>
<proteinExistence type="predicted"/>
<dbReference type="InterPro" id="IPR050206">
    <property type="entry name" value="FtsK/SpoIIIE/SftA"/>
</dbReference>
<dbReference type="AlphaFoldDB" id="A0A4Y8X4B8"/>
<dbReference type="PANTHER" id="PTHR22683">
    <property type="entry name" value="SPORULATION PROTEIN RELATED"/>
    <property type="match status" value="1"/>
</dbReference>
<protein>
    <submittedName>
        <fullName evidence="5">S-DNA-T family DNA segregation ATPase FtsK/SpoIIIE</fullName>
    </submittedName>
</protein>
<feature type="transmembrane region" description="Helical" evidence="4">
    <location>
        <begin position="181"/>
        <end position="199"/>
    </location>
</feature>
<dbReference type="PANTHER" id="PTHR22683:SF1">
    <property type="entry name" value="TYPE VII SECRETION SYSTEM PROTEIN ESSC"/>
    <property type="match status" value="1"/>
</dbReference>
<dbReference type="InterPro" id="IPR027417">
    <property type="entry name" value="P-loop_NTPase"/>
</dbReference>
<organism evidence="5 6">
    <name type="scientific">Micrococcus flavus</name>
    <dbReference type="NCBI Taxonomy" id="384602"/>
    <lineage>
        <taxon>Bacteria</taxon>
        <taxon>Bacillati</taxon>
        <taxon>Actinomycetota</taxon>
        <taxon>Actinomycetes</taxon>
        <taxon>Micrococcales</taxon>
        <taxon>Micrococcaceae</taxon>
        <taxon>Micrococcus</taxon>
    </lineage>
</organism>
<dbReference type="OrthoDB" id="9807790at2"/>
<feature type="compositionally biased region" description="Gly residues" evidence="3">
    <location>
        <begin position="1025"/>
        <end position="1035"/>
    </location>
</feature>
<dbReference type="SUPFAM" id="SSF52540">
    <property type="entry name" value="P-loop containing nucleoside triphosphate hydrolases"/>
    <property type="match status" value="1"/>
</dbReference>
<dbReference type="PROSITE" id="PS50901">
    <property type="entry name" value="FTSK"/>
    <property type="match status" value="1"/>
</dbReference>
<keyword evidence="4" id="KW-0812">Transmembrane</keyword>
<evidence type="ECO:0000313" key="5">
    <source>
        <dbReference type="EMBL" id="MBB4883092.1"/>
    </source>
</evidence>
<dbReference type="Pfam" id="PF01580">
    <property type="entry name" value="FtsK_SpoIIIE"/>
    <property type="match status" value="1"/>
</dbReference>
<name>A0A4Y8X4B8_9MICC</name>
<dbReference type="EMBL" id="JACHMC010000001">
    <property type="protein sequence ID" value="MBB4883092.1"/>
    <property type="molecule type" value="Genomic_DNA"/>
</dbReference>
<evidence type="ECO:0000256" key="1">
    <source>
        <dbReference type="ARBA" id="ARBA00022741"/>
    </source>
</evidence>
<comment type="caution">
    <text evidence="5">The sequence shown here is derived from an EMBL/GenBank/DDBJ whole genome shotgun (WGS) entry which is preliminary data.</text>
</comment>
<feature type="transmembrane region" description="Helical" evidence="4">
    <location>
        <begin position="205"/>
        <end position="224"/>
    </location>
</feature>
<keyword evidence="6" id="KW-1185">Reference proteome</keyword>
<keyword evidence="1" id="KW-0547">Nucleotide-binding</keyword>
<sequence>MSWRIRVFGLAGPHDWAVRGLPESVSAQDAEVRRRLGCDALTRVATHGSCVTYVARPGTRRGAAVEAAGPEVGVLTSDGPDAGRLAPLAGGGLTVGRGGSRLVLDDPLVPSEPTRILLEADGVRVDRPGVGHPTRWTAEEGLRVGGTTLSLVRGSSAPLRPPEVLIPAEVELGHAPAEHSAVLPVVMAVGPLAIGAVLAVTMRTWLFLLFGLVSVLGVGVMLGLQRAARRRHSALLAARAAEVVTRRRDQELTPATVSRAVRSRAADRFGLLPARTDAPPPLLWWGEGTGVLPFTRNEETGRWDASVDVAQPGATPCPGGSVVTVTGGSRLIQAAGRWALFQLLRHAVATGTSLRVASGDRVQTWWGPSAPEAKTLLELPDAPWLPAALRVWRSAAGLPDLPPTADTPGRTSSAVVRLGTGAPGAPGARDADALDLDARVLHSPSQRLDLRDLHATGISPSTLHWWLQELADDVARLGLGPGGADALPLRVPDAVGRASAARHVRAHMTPDSPGGGPGVVLDLADDGPHVLIAGTTGSGKSDLLLSLLVGLAAHHAPAELSFVLLDFKGGASFGPLAGLPHTMSLETNHVGAASLRALDAISAELRRREALFAHAGVPDYPAFRAARPDETLPRLVVAVDELRMLVDDHPAANAVLQRLAATGRSLGFHLVLATQRATGAVSSDVRSNLGSTLALRTASEQESWDLIGVGDAARIDPAAPGTVCLARGGRPLLTVRAAPWVCSEAGPVWRRWTDPAPAHATGTDWARVVGELVAAYRTVDPMVPAPVVSPSLPAVFAPDRSRRRDADVLALVDDAARARHVPWRWPAGSEGSGAWIIEPAGGRGPVLSVVLETAVRGPGPVLVLDGSGEAAPAVAGLDPEAELRVLRPDADEDDLGTRVVSALEETARAGGTAVITGWSTWTGVRVGDTYRSLDEEVHRLLGGAEARSLRVAAVGGRDLASARLLLHLPHRFFVPAGTSPEHRLVWPRLTEVEPVPGRAVHVHPDGPEQGVPAQLAVPLPNPDGRSGGGPCPTGE</sequence>
<keyword evidence="4" id="KW-0472">Membrane</keyword>
<evidence type="ECO:0000256" key="3">
    <source>
        <dbReference type="SAM" id="MobiDB-lite"/>
    </source>
</evidence>
<dbReference type="Gene3D" id="3.40.50.300">
    <property type="entry name" value="P-loop containing nucleotide triphosphate hydrolases"/>
    <property type="match status" value="1"/>
</dbReference>
<evidence type="ECO:0000256" key="4">
    <source>
        <dbReference type="SAM" id="Phobius"/>
    </source>
</evidence>
<evidence type="ECO:0000313" key="6">
    <source>
        <dbReference type="Proteomes" id="UP000560081"/>
    </source>
</evidence>
<feature type="region of interest" description="Disordered" evidence="3">
    <location>
        <begin position="1004"/>
        <end position="1035"/>
    </location>
</feature>
<dbReference type="Proteomes" id="UP000560081">
    <property type="component" value="Unassembled WGS sequence"/>
</dbReference>
<dbReference type="GO" id="GO:0005524">
    <property type="term" value="F:ATP binding"/>
    <property type="evidence" value="ECO:0007669"/>
    <property type="project" value="UniProtKB-UniRule"/>
</dbReference>